<keyword evidence="1" id="KW-0472">Membrane</keyword>
<keyword evidence="1" id="KW-1133">Transmembrane helix</keyword>
<keyword evidence="3" id="KW-1185">Reference proteome</keyword>
<dbReference type="EMBL" id="ML975297">
    <property type="protein sequence ID" value="KAF1834770.1"/>
    <property type="molecule type" value="Genomic_DNA"/>
</dbReference>
<evidence type="ECO:0000256" key="1">
    <source>
        <dbReference type="SAM" id="Phobius"/>
    </source>
</evidence>
<protein>
    <submittedName>
        <fullName evidence="2">Uncharacterized protein</fullName>
    </submittedName>
</protein>
<dbReference type="AlphaFoldDB" id="A0A6A5KEZ0"/>
<name>A0A6A5KEZ0_9PLEO</name>
<organism evidence="2 3">
    <name type="scientific">Decorospora gaudefroyi</name>
    <dbReference type="NCBI Taxonomy" id="184978"/>
    <lineage>
        <taxon>Eukaryota</taxon>
        <taxon>Fungi</taxon>
        <taxon>Dikarya</taxon>
        <taxon>Ascomycota</taxon>
        <taxon>Pezizomycotina</taxon>
        <taxon>Dothideomycetes</taxon>
        <taxon>Pleosporomycetidae</taxon>
        <taxon>Pleosporales</taxon>
        <taxon>Pleosporineae</taxon>
        <taxon>Pleosporaceae</taxon>
        <taxon>Decorospora</taxon>
    </lineage>
</organism>
<evidence type="ECO:0000313" key="2">
    <source>
        <dbReference type="EMBL" id="KAF1834770.1"/>
    </source>
</evidence>
<reference evidence="2" key="1">
    <citation type="submission" date="2020-01" db="EMBL/GenBank/DDBJ databases">
        <authorList>
            <consortium name="DOE Joint Genome Institute"/>
            <person name="Haridas S."/>
            <person name="Albert R."/>
            <person name="Binder M."/>
            <person name="Bloem J."/>
            <person name="Labutti K."/>
            <person name="Salamov A."/>
            <person name="Andreopoulos B."/>
            <person name="Baker S.E."/>
            <person name="Barry K."/>
            <person name="Bills G."/>
            <person name="Bluhm B.H."/>
            <person name="Cannon C."/>
            <person name="Castanera R."/>
            <person name="Culley D.E."/>
            <person name="Daum C."/>
            <person name="Ezra D."/>
            <person name="Gonzalez J.B."/>
            <person name="Henrissat B."/>
            <person name="Kuo A."/>
            <person name="Liang C."/>
            <person name="Lipzen A."/>
            <person name="Lutzoni F."/>
            <person name="Magnuson J."/>
            <person name="Mondo S."/>
            <person name="Nolan M."/>
            <person name="Ohm R."/>
            <person name="Pangilinan J."/>
            <person name="Park H.-J."/>
            <person name="Ramirez L."/>
            <person name="Alfaro M."/>
            <person name="Sun H."/>
            <person name="Tritt A."/>
            <person name="Yoshinaga Y."/>
            <person name="Zwiers L.-H."/>
            <person name="Turgeon B.G."/>
            <person name="Goodwin S.B."/>
            <person name="Spatafora J.W."/>
            <person name="Crous P.W."/>
            <person name="Grigoriev I.V."/>
        </authorList>
    </citation>
    <scope>NUCLEOTIDE SEQUENCE</scope>
    <source>
        <strain evidence="2">P77</strain>
    </source>
</reference>
<keyword evidence="1" id="KW-0812">Transmembrane</keyword>
<feature type="transmembrane region" description="Helical" evidence="1">
    <location>
        <begin position="12"/>
        <end position="32"/>
    </location>
</feature>
<accession>A0A6A5KEZ0</accession>
<sequence length="90" mass="9333">MSSRERRAERALVLSCLPLPASVGLCGVFILLRSPSCRITVFASCLTPAAPSLPTYAAPVSRTTGFINVNRGPGGCDGAMRAAMGKGTHI</sequence>
<evidence type="ECO:0000313" key="3">
    <source>
        <dbReference type="Proteomes" id="UP000800040"/>
    </source>
</evidence>
<proteinExistence type="predicted"/>
<dbReference type="Proteomes" id="UP000800040">
    <property type="component" value="Unassembled WGS sequence"/>
</dbReference>
<gene>
    <name evidence="2" type="ORF">BDW02DRAFT_568737</name>
</gene>